<sequence>MITSNLVDAGVRVKTITQHDPSSAFFKLCFRLWKWSKSHATHIVFATITAVTVACAPGTSFFRILFYTTALHLDLTPKYIEKTVESKTGNKQCLPRSLISTFNALRHHRRS</sequence>
<protein>
    <recommendedName>
        <fullName evidence="3">Odorant receptor</fullName>
    </recommendedName>
</protein>
<accession>A0AAV4BM37</accession>
<dbReference type="AlphaFoldDB" id="A0AAV4BM37"/>
<comment type="caution">
    <text evidence="1">The sequence shown here is derived from an EMBL/GenBank/DDBJ whole genome shotgun (WGS) entry which is preliminary data.</text>
</comment>
<reference evidence="1 2" key="1">
    <citation type="journal article" date="2021" name="Elife">
        <title>Chloroplast acquisition without the gene transfer in kleptoplastic sea slugs, Plakobranchus ocellatus.</title>
        <authorList>
            <person name="Maeda T."/>
            <person name="Takahashi S."/>
            <person name="Yoshida T."/>
            <person name="Shimamura S."/>
            <person name="Takaki Y."/>
            <person name="Nagai Y."/>
            <person name="Toyoda A."/>
            <person name="Suzuki Y."/>
            <person name="Arimoto A."/>
            <person name="Ishii H."/>
            <person name="Satoh N."/>
            <person name="Nishiyama T."/>
            <person name="Hasebe M."/>
            <person name="Maruyama T."/>
            <person name="Minagawa J."/>
            <person name="Obokata J."/>
            <person name="Shigenobu S."/>
        </authorList>
    </citation>
    <scope>NUCLEOTIDE SEQUENCE [LARGE SCALE GENOMIC DNA]</scope>
</reference>
<evidence type="ECO:0000313" key="2">
    <source>
        <dbReference type="Proteomes" id="UP000735302"/>
    </source>
</evidence>
<name>A0AAV4BM37_9GAST</name>
<dbReference type="Proteomes" id="UP000735302">
    <property type="component" value="Unassembled WGS sequence"/>
</dbReference>
<keyword evidence="2" id="KW-1185">Reference proteome</keyword>
<proteinExistence type="predicted"/>
<evidence type="ECO:0008006" key="3">
    <source>
        <dbReference type="Google" id="ProtNLM"/>
    </source>
</evidence>
<gene>
    <name evidence="1" type="ORF">PoB_004588400</name>
</gene>
<organism evidence="1 2">
    <name type="scientific">Plakobranchus ocellatus</name>
    <dbReference type="NCBI Taxonomy" id="259542"/>
    <lineage>
        <taxon>Eukaryota</taxon>
        <taxon>Metazoa</taxon>
        <taxon>Spiralia</taxon>
        <taxon>Lophotrochozoa</taxon>
        <taxon>Mollusca</taxon>
        <taxon>Gastropoda</taxon>
        <taxon>Heterobranchia</taxon>
        <taxon>Euthyneura</taxon>
        <taxon>Panpulmonata</taxon>
        <taxon>Sacoglossa</taxon>
        <taxon>Placobranchoidea</taxon>
        <taxon>Plakobranchidae</taxon>
        <taxon>Plakobranchus</taxon>
    </lineage>
</organism>
<evidence type="ECO:0000313" key="1">
    <source>
        <dbReference type="EMBL" id="GFO19379.1"/>
    </source>
</evidence>
<dbReference type="EMBL" id="BLXT01005065">
    <property type="protein sequence ID" value="GFO19379.1"/>
    <property type="molecule type" value="Genomic_DNA"/>
</dbReference>